<sequence>MSAPLRTHTRARQLWYWISLRMIALALLAALLVGTGMWLRFFWWEARLRERIPEAILDELKRLENDPYTDAERLRQIYGQYLYGDYFTPEVLQADLLWFSLLVLIALPLIVGAGLMLSLRLSRHLDAVAVAARRLAAGDFSARALSCKQVPAALDALMRDVNEMAERLERRERELHASSAAIAHELRTPLTAAKARLQGIMDGIFDRSPQQLSMIMRQLDQLNRLISDLYLLSLVSAGQLALVRSQFQLRPLLEERLAWAAPSLRLLPMSTALYCCEHLPLNADRDRLGQAISILIDNALRYAASGKLLTISAGLHDGQIHIDVEDDGPGFAPEHLELACDRFWRAEHSRSRHAGGSGLGLAVAVAICEAHGGKLSVHNRPAGGARMHLELPAEGTAPQGA</sequence>
<dbReference type="PANTHER" id="PTHR45436">
    <property type="entry name" value="SENSOR HISTIDINE KINASE YKOH"/>
    <property type="match status" value="1"/>
</dbReference>
<dbReference type="SUPFAM" id="SSF55874">
    <property type="entry name" value="ATPase domain of HSP90 chaperone/DNA topoisomerase II/histidine kinase"/>
    <property type="match status" value="1"/>
</dbReference>
<evidence type="ECO:0000256" key="5">
    <source>
        <dbReference type="ARBA" id="ARBA00022679"/>
    </source>
</evidence>
<accession>D8ISB2</accession>
<evidence type="ECO:0000256" key="4">
    <source>
        <dbReference type="ARBA" id="ARBA00022553"/>
    </source>
</evidence>
<keyword evidence="6 11" id="KW-0812">Transmembrane</keyword>
<feature type="transmembrane region" description="Helical" evidence="11">
    <location>
        <begin position="96"/>
        <end position="117"/>
    </location>
</feature>
<keyword evidence="7 14" id="KW-0418">Kinase</keyword>
<evidence type="ECO:0000256" key="9">
    <source>
        <dbReference type="ARBA" id="ARBA00023012"/>
    </source>
</evidence>
<evidence type="ECO:0000313" key="15">
    <source>
        <dbReference type="Proteomes" id="UP000000329"/>
    </source>
</evidence>
<dbReference type="HOGENOM" id="CLU_000445_89_3_4"/>
<dbReference type="GeneID" id="29389786"/>
<dbReference type="GO" id="GO:0000155">
    <property type="term" value="F:phosphorelay sensor kinase activity"/>
    <property type="evidence" value="ECO:0007669"/>
    <property type="project" value="InterPro"/>
</dbReference>
<dbReference type="CDD" id="cd00082">
    <property type="entry name" value="HisKA"/>
    <property type="match status" value="1"/>
</dbReference>
<dbReference type="InterPro" id="IPR050428">
    <property type="entry name" value="TCS_sensor_his_kinase"/>
</dbReference>
<dbReference type="InterPro" id="IPR004358">
    <property type="entry name" value="Sig_transdc_His_kin-like_C"/>
</dbReference>
<dbReference type="EMBL" id="CP002039">
    <property type="protein sequence ID" value="ADJ63456.1"/>
    <property type="molecule type" value="Genomic_DNA"/>
</dbReference>
<dbReference type="AlphaFoldDB" id="D8ISB2"/>
<keyword evidence="5" id="KW-0808">Transferase</keyword>
<comment type="subcellular location">
    <subcellularLocation>
        <location evidence="2">Membrane</location>
    </subcellularLocation>
</comment>
<keyword evidence="9" id="KW-0902">Two-component regulatory system</keyword>
<dbReference type="Gene3D" id="3.30.565.10">
    <property type="entry name" value="Histidine kinase-like ATPase, C-terminal domain"/>
    <property type="match status" value="1"/>
</dbReference>
<dbReference type="GO" id="GO:0005886">
    <property type="term" value="C:plasma membrane"/>
    <property type="evidence" value="ECO:0007669"/>
    <property type="project" value="TreeGrafter"/>
</dbReference>
<feature type="domain" description="HAMP" evidence="13">
    <location>
        <begin position="119"/>
        <end position="173"/>
    </location>
</feature>
<dbReference type="Gene3D" id="1.10.287.130">
    <property type="match status" value="1"/>
</dbReference>
<dbReference type="Pfam" id="PF02518">
    <property type="entry name" value="HATPase_c"/>
    <property type="match status" value="1"/>
</dbReference>
<dbReference type="eggNOG" id="COG2205">
    <property type="taxonomic scope" value="Bacteria"/>
</dbReference>
<gene>
    <name evidence="14" type="ordered locus">Hsero_1952</name>
</gene>
<dbReference type="SMART" id="SM00304">
    <property type="entry name" value="HAMP"/>
    <property type="match status" value="1"/>
</dbReference>
<organism evidence="14 15">
    <name type="scientific">Herbaspirillum seropedicae (strain SmR1)</name>
    <dbReference type="NCBI Taxonomy" id="757424"/>
    <lineage>
        <taxon>Bacteria</taxon>
        <taxon>Pseudomonadati</taxon>
        <taxon>Pseudomonadota</taxon>
        <taxon>Betaproteobacteria</taxon>
        <taxon>Burkholderiales</taxon>
        <taxon>Oxalobacteraceae</taxon>
        <taxon>Herbaspirillum</taxon>
    </lineage>
</organism>
<dbReference type="SUPFAM" id="SSF47384">
    <property type="entry name" value="Homodimeric domain of signal transducing histidine kinase"/>
    <property type="match status" value="1"/>
</dbReference>
<dbReference type="KEGG" id="hse:Hsero_1952"/>
<evidence type="ECO:0000256" key="8">
    <source>
        <dbReference type="ARBA" id="ARBA00022989"/>
    </source>
</evidence>
<evidence type="ECO:0000256" key="2">
    <source>
        <dbReference type="ARBA" id="ARBA00004370"/>
    </source>
</evidence>
<dbReference type="InterPro" id="IPR003661">
    <property type="entry name" value="HisK_dim/P_dom"/>
</dbReference>
<dbReference type="InterPro" id="IPR036890">
    <property type="entry name" value="HATPase_C_sf"/>
</dbReference>
<feature type="transmembrane region" description="Helical" evidence="11">
    <location>
        <begin position="14"/>
        <end position="39"/>
    </location>
</feature>
<reference evidence="14 15" key="1">
    <citation type="submission" date="2010-04" db="EMBL/GenBank/DDBJ databases">
        <title>The genome of Herbaspirillum seropedicae SmR1, an endophytic, nitrogen-fixing, plant-growth promoting beta-Proteobacteria.</title>
        <authorList>
            <person name="Pedrosa F.O."/>
            <person name="Monteiro R.A."/>
            <person name="Wassem R."/>
            <person name="Cruz L.M."/>
            <person name="Ayub R.A."/>
            <person name="Colauto N.B."/>
            <person name="Fernandez M.A."/>
            <person name="Fungaro M.H.P."/>
            <person name="Grisard E.C."/>
            <person name="Hungria M."/>
            <person name="Madeira H.M.F."/>
            <person name="Nodari R.O."/>
            <person name="Osaku C.A."/>
            <person name="Petzl-Erler M.L."/>
            <person name="Terenzi H."/>
            <person name="Vieira L.G.E."/>
            <person name="Almeida M.I.M."/>
            <person name="Alves L.R."/>
            <person name="Arantes O.M.N."/>
            <person name="Balsanelli E."/>
            <person name="Barcellos F.G."/>
            <person name="Baura V.A."/>
            <person name="Binde D.R."/>
            <person name="Campo R.J."/>
            <person name="Chubatsu L.S."/>
            <person name="Chueire L.M.O."/>
            <person name="Ciferri R.R."/>
            <person name="Correa L.C."/>
            <person name="da Conceicao Silva J.L."/>
            <person name="Dabul A.N.G."/>
            <person name="Dambros B.P."/>
            <person name="Faoro H."/>
            <person name="Favetti A."/>
            <person name="Friedermann G."/>
            <person name="Furlaneto M.C."/>
            <person name="Gasques L.S."/>
            <person name="Gimenes C.C.T."/>
            <person name="Gioppo N.M.R."/>
            <person name="Glienke-Blanco C."/>
            <person name="Godoy L.P."/>
            <person name="Guerra M.P."/>
            <person name="Karp S."/>
            <person name="Kava-Cordeiro V."/>
            <person name="Margarido V.P."/>
            <person name="Mathioni S.M."/>
            <person name="Menck-Soares M.A."/>
            <person name="Murace N.K."/>
            <person name="Nicolas M.F."/>
            <person name="Oliveira C.E.C."/>
            <person name="Pagnan N.A.B."/>
            <person name="Pamphile J.A."/>
            <person name="Patussi E.V."/>
            <person name="Pereira L.F.P."/>
            <person name="Pereira-Ferrari L."/>
            <person name="Pinto F.G.S."/>
            <person name="Precoma C."/>
            <person name="Prioli A.J."/>
            <person name="Prioli S.M.A.P."/>
            <person name="Raittz R.T."/>
            <person name="Ramos H.J.O."/>
            <person name="Ribeiro E.M.S.F."/>
            <person name="Rigo L.U."/>
            <person name="Rocha C.L.M.S.C."/>
            <person name="Rocha S.N."/>
            <person name="Santos K."/>
            <person name="Satori D."/>
            <person name="Silva A.G."/>
            <person name="Simao R.C.G."/>
            <person name="Soares M.A.M."/>
            <person name="Souza E.M."/>
            <person name="Steffens M.B.R."/>
            <person name="Steindel M."/>
            <person name="Tadra-Sfeir M.Z."/>
            <person name="Takahashi E.K."/>
            <person name="Torres R.A."/>
            <person name="Valle J.S."/>
            <person name="Vernal J.I."/>
            <person name="Vilas-Boas L.A."/>
            <person name="Watanabe M.A.E."/>
            <person name="Weiss V.A."/>
            <person name="Yates M.A."/>
            <person name="Souza E.M."/>
        </authorList>
    </citation>
    <scope>NUCLEOTIDE SEQUENCE [LARGE SCALE GENOMIC DNA]</scope>
    <source>
        <strain evidence="14 15">SmR1</strain>
    </source>
</reference>
<dbReference type="Gene3D" id="6.10.340.10">
    <property type="match status" value="1"/>
</dbReference>
<evidence type="ECO:0000256" key="10">
    <source>
        <dbReference type="ARBA" id="ARBA00023136"/>
    </source>
</evidence>
<evidence type="ECO:0000256" key="11">
    <source>
        <dbReference type="SAM" id="Phobius"/>
    </source>
</evidence>
<evidence type="ECO:0000256" key="1">
    <source>
        <dbReference type="ARBA" id="ARBA00000085"/>
    </source>
</evidence>
<keyword evidence="4" id="KW-0597">Phosphoprotein</keyword>
<dbReference type="SMART" id="SM00388">
    <property type="entry name" value="HisKA"/>
    <property type="match status" value="1"/>
</dbReference>
<feature type="domain" description="Histidine kinase" evidence="12">
    <location>
        <begin position="181"/>
        <end position="395"/>
    </location>
</feature>
<dbReference type="Pfam" id="PF00512">
    <property type="entry name" value="HisKA"/>
    <property type="match status" value="1"/>
</dbReference>
<dbReference type="RefSeq" id="WP_013233945.1">
    <property type="nucleotide sequence ID" value="NC_014323.1"/>
</dbReference>
<keyword evidence="10 11" id="KW-0472">Membrane</keyword>
<evidence type="ECO:0000313" key="14">
    <source>
        <dbReference type="EMBL" id="ADJ63456.1"/>
    </source>
</evidence>
<dbReference type="SMART" id="SM00387">
    <property type="entry name" value="HATPase_c"/>
    <property type="match status" value="1"/>
</dbReference>
<keyword evidence="8 11" id="KW-1133">Transmembrane helix</keyword>
<dbReference type="CDD" id="cd00075">
    <property type="entry name" value="HATPase"/>
    <property type="match status" value="1"/>
</dbReference>
<keyword evidence="15" id="KW-1185">Reference proteome</keyword>
<dbReference type="STRING" id="757424.Hsero_1952"/>
<evidence type="ECO:0000256" key="7">
    <source>
        <dbReference type="ARBA" id="ARBA00022777"/>
    </source>
</evidence>
<evidence type="ECO:0000256" key="6">
    <source>
        <dbReference type="ARBA" id="ARBA00022692"/>
    </source>
</evidence>
<dbReference type="PROSITE" id="PS50885">
    <property type="entry name" value="HAMP"/>
    <property type="match status" value="1"/>
</dbReference>
<dbReference type="Proteomes" id="UP000000329">
    <property type="component" value="Chromosome"/>
</dbReference>
<comment type="catalytic activity">
    <reaction evidence="1">
        <text>ATP + protein L-histidine = ADP + protein N-phospho-L-histidine.</text>
        <dbReference type="EC" id="2.7.13.3"/>
    </reaction>
</comment>
<dbReference type="PROSITE" id="PS50109">
    <property type="entry name" value="HIS_KIN"/>
    <property type="match status" value="1"/>
</dbReference>
<protein>
    <recommendedName>
        <fullName evidence="3">histidine kinase</fullName>
        <ecNumber evidence="3">2.7.13.3</ecNumber>
    </recommendedName>
</protein>
<dbReference type="InterPro" id="IPR003594">
    <property type="entry name" value="HATPase_dom"/>
</dbReference>
<evidence type="ECO:0000256" key="3">
    <source>
        <dbReference type="ARBA" id="ARBA00012438"/>
    </source>
</evidence>
<dbReference type="EC" id="2.7.13.3" evidence="3"/>
<dbReference type="PRINTS" id="PR00344">
    <property type="entry name" value="BCTRLSENSOR"/>
</dbReference>
<evidence type="ECO:0000259" key="12">
    <source>
        <dbReference type="PROSITE" id="PS50109"/>
    </source>
</evidence>
<dbReference type="InterPro" id="IPR005467">
    <property type="entry name" value="His_kinase_dom"/>
</dbReference>
<name>D8ISB2_HERSS</name>
<dbReference type="InterPro" id="IPR036097">
    <property type="entry name" value="HisK_dim/P_sf"/>
</dbReference>
<proteinExistence type="predicted"/>
<dbReference type="PANTHER" id="PTHR45436:SF5">
    <property type="entry name" value="SENSOR HISTIDINE KINASE TRCS"/>
    <property type="match status" value="1"/>
</dbReference>
<dbReference type="InterPro" id="IPR003660">
    <property type="entry name" value="HAMP_dom"/>
</dbReference>
<evidence type="ECO:0000259" key="13">
    <source>
        <dbReference type="PROSITE" id="PS50885"/>
    </source>
</evidence>